<accession>A0A6M3LVR8</accession>
<gene>
    <name evidence="2" type="ORF">MM415B07694_0007</name>
</gene>
<sequence length="61" mass="7033">MTSLQLLYLIADTVQFIIGVYVIVKGLSMMYRRWDRTELDYHAGAILTVLGAIIVMMLRVR</sequence>
<protein>
    <submittedName>
        <fullName evidence="2">Uncharacterized protein</fullName>
    </submittedName>
</protein>
<dbReference type="EMBL" id="MT143423">
    <property type="protein sequence ID" value="QJA96678.1"/>
    <property type="molecule type" value="Genomic_DNA"/>
</dbReference>
<evidence type="ECO:0000256" key="1">
    <source>
        <dbReference type="SAM" id="Phobius"/>
    </source>
</evidence>
<organism evidence="2">
    <name type="scientific">viral metagenome</name>
    <dbReference type="NCBI Taxonomy" id="1070528"/>
    <lineage>
        <taxon>unclassified sequences</taxon>
        <taxon>metagenomes</taxon>
        <taxon>organismal metagenomes</taxon>
    </lineage>
</organism>
<dbReference type="AlphaFoldDB" id="A0A6M3LVR8"/>
<proteinExistence type="predicted"/>
<reference evidence="2" key="1">
    <citation type="submission" date="2020-03" db="EMBL/GenBank/DDBJ databases">
        <title>The deep terrestrial virosphere.</title>
        <authorList>
            <person name="Holmfeldt K."/>
            <person name="Nilsson E."/>
            <person name="Simone D."/>
            <person name="Lopez-Fernandez M."/>
            <person name="Wu X."/>
            <person name="de Brujin I."/>
            <person name="Lundin D."/>
            <person name="Andersson A."/>
            <person name="Bertilsson S."/>
            <person name="Dopson M."/>
        </authorList>
    </citation>
    <scope>NUCLEOTIDE SEQUENCE</scope>
    <source>
        <strain evidence="2">MM415B07694</strain>
    </source>
</reference>
<keyword evidence="1" id="KW-0812">Transmembrane</keyword>
<name>A0A6M3LVR8_9ZZZZ</name>
<evidence type="ECO:0000313" key="2">
    <source>
        <dbReference type="EMBL" id="QJA96678.1"/>
    </source>
</evidence>
<keyword evidence="1" id="KW-1133">Transmembrane helix</keyword>
<keyword evidence="1" id="KW-0472">Membrane</keyword>
<feature type="transmembrane region" description="Helical" evidence="1">
    <location>
        <begin position="6"/>
        <end position="27"/>
    </location>
</feature>
<feature type="transmembrane region" description="Helical" evidence="1">
    <location>
        <begin position="39"/>
        <end position="58"/>
    </location>
</feature>